<proteinExistence type="predicted"/>
<name>A0A1N7HAG0_9EURY</name>
<dbReference type="EMBL" id="FTNR01000040">
    <property type="protein sequence ID" value="SIS21741.1"/>
    <property type="molecule type" value="Genomic_DNA"/>
</dbReference>
<reference evidence="3" key="1">
    <citation type="submission" date="2017-01" db="EMBL/GenBank/DDBJ databases">
        <authorList>
            <person name="Varghese N."/>
            <person name="Submissions S."/>
        </authorList>
    </citation>
    <scope>NUCLEOTIDE SEQUENCE [LARGE SCALE GENOMIC DNA]</scope>
    <source>
        <strain evidence="3">type strain: HArc-</strain>
    </source>
</reference>
<organism evidence="2 3">
    <name type="scientific">Natronorubrum thiooxidans</name>
    <dbReference type="NCBI Taxonomy" id="308853"/>
    <lineage>
        <taxon>Archaea</taxon>
        <taxon>Methanobacteriati</taxon>
        <taxon>Methanobacteriota</taxon>
        <taxon>Stenosarchaea group</taxon>
        <taxon>Halobacteria</taxon>
        <taxon>Halobacteriales</taxon>
        <taxon>Natrialbaceae</taxon>
        <taxon>Natronorubrum</taxon>
    </lineage>
</organism>
<evidence type="ECO:0000313" key="3">
    <source>
        <dbReference type="Proteomes" id="UP000185936"/>
    </source>
</evidence>
<sequence>MSTTDPFDYDHPEIESPHANQITCELESVYIKNADRPDELGSYPKMPPTGR</sequence>
<evidence type="ECO:0000256" key="1">
    <source>
        <dbReference type="SAM" id="MobiDB-lite"/>
    </source>
</evidence>
<dbReference type="STRING" id="308853.SAMN05421752_1409"/>
<evidence type="ECO:0000313" key="2">
    <source>
        <dbReference type="EMBL" id="SIS21741.1"/>
    </source>
</evidence>
<dbReference type="AlphaFoldDB" id="A0A1N7HAG0"/>
<protein>
    <submittedName>
        <fullName evidence="2">Uncharacterized protein</fullName>
    </submittedName>
</protein>
<keyword evidence="3" id="KW-1185">Reference proteome</keyword>
<feature type="region of interest" description="Disordered" evidence="1">
    <location>
        <begin position="1"/>
        <end position="21"/>
    </location>
</feature>
<gene>
    <name evidence="2" type="ORF">SAMN05421752_1409</name>
</gene>
<dbReference type="Proteomes" id="UP000185936">
    <property type="component" value="Unassembled WGS sequence"/>
</dbReference>
<accession>A0A1N7HAG0</accession>
<dbReference type="RefSeq" id="WP_159440204.1">
    <property type="nucleotide sequence ID" value="NZ_FTNR01000040.1"/>
</dbReference>